<accession>A0A8J7H2I4</accession>
<sequence length="333" mass="38530">MPWCPKCKMEYREGIDLCSDCKVELVDQLQEEDDFLPFFQAELKSVADKLKDYFEYSKLNSKVQYDEENEVYILSVPADQVKQAKKLYQAFYFVERERQEKEALEKQLQGSDLEASDVDHDTLEDASLADNHEDSMNDETQGNTISEDPSDDQEDVDADAEQLTDYEEDNNESDLYTDEEETSAPYIMKADQYKDYNATVWIFSLFGIGGIIVVILNIVGILSFFNGLFPNLIMSGLFLFFLYIGLSTSKKAKLIQADIDAENKLTEKINLWLEENITESFLASIHDESISEELNYLKKVNKIKLMLNDEFGKQNSSYLDRLIEEYYSNTFEK</sequence>
<evidence type="ECO:0000313" key="3">
    <source>
        <dbReference type="EMBL" id="MBH1940993.1"/>
    </source>
</evidence>
<evidence type="ECO:0000256" key="1">
    <source>
        <dbReference type="SAM" id="MobiDB-lite"/>
    </source>
</evidence>
<feature type="region of interest" description="Disordered" evidence="1">
    <location>
        <begin position="127"/>
        <end position="181"/>
    </location>
</feature>
<feature type="transmembrane region" description="Helical" evidence="2">
    <location>
        <begin position="198"/>
        <end position="222"/>
    </location>
</feature>
<dbReference type="AlphaFoldDB" id="A0A8J7H2I4"/>
<keyword evidence="4" id="KW-1185">Reference proteome</keyword>
<evidence type="ECO:0000313" key="4">
    <source>
        <dbReference type="Proteomes" id="UP000623269"/>
    </source>
</evidence>
<evidence type="ECO:0000256" key="2">
    <source>
        <dbReference type="SAM" id="Phobius"/>
    </source>
</evidence>
<protein>
    <submittedName>
        <fullName evidence="3">Uncharacterized protein</fullName>
    </submittedName>
</protein>
<keyword evidence="2" id="KW-0812">Transmembrane</keyword>
<gene>
    <name evidence="3" type="ORF">I5677_08830</name>
</gene>
<comment type="caution">
    <text evidence="3">The sequence shown here is derived from an EMBL/GenBank/DDBJ whole genome shotgun (WGS) entry which is preliminary data.</text>
</comment>
<feature type="transmembrane region" description="Helical" evidence="2">
    <location>
        <begin position="228"/>
        <end position="246"/>
    </location>
</feature>
<keyword evidence="2" id="KW-0472">Membrane</keyword>
<keyword evidence="2" id="KW-1133">Transmembrane helix</keyword>
<organism evidence="3 4">
    <name type="scientific">Mobilitalea sibirica</name>
    <dbReference type="NCBI Taxonomy" id="1462919"/>
    <lineage>
        <taxon>Bacteria</taxon>
        <taxon>Bacillati</taxon>
        <taxon>Bacillota</taxon>
        <taxon>Clostridia</taxon>
        <taxon>Lachnospirales</taxon>
        <taxon>Lachnospiraceae</taxon>
        <taxon>Mobilitalea</taxon>
    </lineage>
</organism>
<reference evidence="3" key="1">
    <citation type="submission" date="2020-12" db="EMBL/GenBank/DDBJ databases">
        <title>M. sibirica DSM 26468T genome.</title>
        <authorList>
            <person name="Thieme N."/>
            <person name="Rettenmaier R."/>
            <person name="Zverlov V."/>
            <person name="Liebl W."/>
        </authorList>
    </citation>
    <scope>NUCLEOTIDE SEQUENCE</scope>
    <source>
        <strain evidence="3">DSM 26468</strain>
    </source>
</reference>
<proteinExistence type="predicted"/>
<name>A0A8J7H2I4_9FIRM</name>
<dbReference type="Proteomes" id="UP000623269">
    <property type="component" value="Unassembled WGS sequence"/>
</dbReference>
<feature type="compositionally biased region" description="Acidic residues" evidence="1">
    <location>
        <begin position="148"/>
        <end position="181"/>
    </location>
</feature>
<dbReference type="EMBL" id="JAEAGR010000007">
    <property type="protein sequence ID" value="MBH1940993.1"/>
    <property type="molecule type" value="Genomic_DNA"/>
</dbReference>